<evidence type="ECO:0000313" key="7">
    <source>
        <dbReference type="EMBL" id="AIT09648.1"/>
    </source>
</evidence>
<dbReference type="OrthoDB" id="9803456at2"/>
<dbReference type="HOGENOM" id="CLU_049421_1_0_6"/>
<dbReference type="GO" id="GO:0009247">
    <property type="term" value="P:glycolipid biosynthetic process"/>
    <property type="evidence" value="ECO:0007669"/>
    <property type="project" value="UniProtKB-ARBA"/>
</dbReference>
<dbReference type="KEGG" id="frf:LO80_06505"/>
<evidence type="ECO:0000256" key="5">
    <source>
        <dbReference type="ARBA" id="ARBA00023136"/>
    </source>
</evidence>
<dbReference type="PANTHER" id="PTHR30606:SF10">
    <property type="entry name" value="PHOSPHATIDYLINOSITOL MANNOSIDE ACYLTRANSFERASE"/>
    <property type="match status" value="1"/>
</dbReference>
<evidence type="ECO:0000256" key="4">
    <source>
        <dbReference type="ARBA" id="ARBA00022679"/>
    </source>
</evidence>
<accession>A0A097EQ02</accession>
<name>A0A097EQ02_9GAMM</name>
<dbReference type="AlphaFoldDB" id="A0A097EQ02"/>
<dbReference type="RefSeq" id="WP_040009732.1">
    <property type="nucleotide sequence ID" value="NZ_CP009574.1"/>
</dbReference>
<dbReference type="Pfam" id="PF03279">
    <property type="entry name" value="Lip_A_acyltrans"/>
    <property type="match status" value="1"/>
</dbReference>
<evidence type="ECO:0000256" key="3">
    <source>
        <dbReference type="ARBA" id="ARBA00022519"/>
    </source>
</evidence>
<proteinExistence type="predicted"/>
<dbReference type="CDD" id="cd07984">
    <property type="entry name" value="LPLAT_LABLAT-like"/>
    <property type="match status" value="1"/>
</dbReference>
<keyword evidence="8" id="KW-1185">Reference proteome</keyword>
<gene>
    <name evidence="7" type="ORF">LO80_06505</name>
</gene>
<protein>
    <submittedName>
        <fullName evidence="7">LPS biosynthesis protein</fullName>
    </submittedName>
</protein>
<evidence type="ECO:0000256" key="2">
    <source>
        <dbReference type="ARBA" id="ARBA00022475"/>
    </source>
</evidence>
<dbReference type="GO" id="GO:0005886">
    <property type="term" value="C:plasma membrane"/>
    <property type="evidence" value="ECO:0007669"/>
    <property type="project" value="UniProtKB-SubCell"/>
</dbReference>
<dbReference type="Proteomes" id="UP000029672">
    <property type="component" value="Chromosome"/>
</dbReference>
<dbReference type="PANTHER" id="PTHR30606">
    <property type="entry name" value="LIPID A BIOSYNTHESIS LAUROYL ACYLTRANSFERASE"/>
    <property type="match status" value="1"/>
</dbReference>
<dbReference type="STRING" id="1547445.LO80_06505"/>
<keyword evidence="4" id="KW-0808">Transferase</keyword>
<organism evidence="7 8">
    <name type="scientific">Candidatus Francisella endociliophora</name>
    <dbReference type="NCBI Taxonomy" id="653937"/>
    <lineage>
        <taxon>Bacteria</taxon>
        <taxon>Pseudomonadati</taxon>
        <taxon>Pseudomonadota</taxon>
        <taxon>Gammaproteobacteria</taxon>
        <taxon>Thiotrichales</taxon>
        <taxon>Francisellaceae</taxon>
        <taxon>Francisella</taxon>
    </lineage>
</organism>
<keyword evidence="3" id="KW-0997">Cell inner membrane</keyword>
<reference evidence="7 8" key="1">
    <citation type="submission" date="2014-10" db="EMBL/GenBank/DDBJ databases">
        <title>Whole genome sequence of Francisella endociliophora strain FSC1006, isolated from a laboratory culture of the marine ciliate Euplotes raikovi.</title>
        <authorList>
            <person name="Granberg M."/>
            <person name="Backman S."/>
            <person name="Lundmark E."/>
            <person name="Nilsson E."/>
            <person name="Karlsson E."/>
            <person name="Thelaus J."/>
            <person name="Ohrman C."/>
            <person name="Larkeryd A."/>
            <person name="Stenberg P."/>
        </authorList>
    </citation>
    <scope>NUCLEOTIDE SEQUENCE [LARGE SCALE GENOMIC DNA]</scope>
    <source>
        <strain evidence="7 8">FSC1006</strain>
    </source>
</reference>
<evidence type="ECO:0000256" key="1">
    <source>
        <dbReference type="ARBA" id="ARBA00004533"/>
    </source>
</evidence>
<sequence length="308" mass="36024">MSNKKDKISNLITWFAVGLMNYGSKLPLASHKYIVLTIGFLIKPFLKSRNRIAHENIKIAFPGKTPKEIKKLVNKSYYSMVLSGAETTAAWFLSKKRFKKIDFEWEGNSLEIFKKYHNDPNTNVIFLGFHFHCIEIVGRHVAEKYPPLTVMYQKNSNELIEKLIKEYREKNIYKCLDSKNLISVIKSLKRGYSMWYAPDQDFGLESTGLDNSVFAPFFGTLCSTLTVTPWLAEKTNSVVLPVYYVREKCLKKYKIVFAEKPLEFTGDAYKDAEITNKFLEDAVRKYPEQYLWQHRRYRTRPNGEPQIY</sequence>
<dbReference type="InterPro" id="IPR004960">
    <property type="entry name" value="LipA_acyltrans"/>
</dbReference>
<dbReference type="PIRSF" id="PIRSF026649">
    <property type="entry name" value="MsbB"/>
    <property type="match status" value="1"/>
</dbReference>
<evidence type="ECO:0000313" key="8">
    <source>
        <dbReference type="Proteomes" id="UP000029672"/>
    </source>
</evidence>
<keyword evidence="2" id="KW-1003">Cell membrane</keyword>
<dbReference type="eggNOG" id="COG1560">
    <property type="taxonomic scope" value="Bacteria"/>
</dbReference>
<keyword evidence="5" id="KW-0472">Membrane</keyword>
<evidence type="ECO:0000256" key="6">
    <source>
        <dbReference type="ARBA" id="ARBA00023315"/>
    </source>
</evidence>
<dbReference type="EMBL" id="CP009574">
    <property type="protein sequence ID" value="AIT09648.1"/>
    <property type="molecule type" value="Genomic_DNA"/>
</dbReference>
<dbReference type="GO" id="GO:0016746">
    <property type="term" value="F:acyltransferase activity"/>
    <property type="evidence" value="ECO:0007669"/>
    <property type="project" value="UniProtKB-KW"/>
</dbReference>
<comment type="subcellular location">
    <subcellularLocation>
        <location evidence="1">Cell inner membrane</location>
    </subcellularLocation>
</comment>
<keyword evidence="6" id="KW-0012">Acyltransferase</keyword>